<dbReference type="EMBL" id="VIWP01000010">
    <property type="protein sequence ID" value="TWF47843.1"/>
    <property type="molecule type" value="Genomic_DNA"/>
</dbReference>
<sequence length="239" mass="26523">MTIVPQLIVRNRLLSSLEPHDFARLAPHLEAVELPRLYELSSPGKITNYCYFLDTGIGSIVAETSGGHKAEIGIFGHEGMSPTSIVMQVPTTPFAAFIQVSGRGYRIQSIQLSHAIEESFNLRSLLLRFAQVMSVQTSYTALSNATDNIEQRLARWLLMCDDRSNGETIDLTHAFLSVMLAVRRQSITTSLHVLEGKHLISSGRNRIRVRDRKGLEGFASGTYGPAEDEYRKLIGSFGN</sequence>
<dbReference type="SUPFAM" id="SSF46785">
    <property type="entry name" value="Winged helix' DNA-binding domain"/>
    <property type="match status" value="1"/>
</dbReference>
<evidence type="ECO:0000313" key="6">
    <source>
        <dbReference type="Proteomes" id="UP000320653"/>
    </source>
</evidence>
<reference evidence="5 6" key="1">
    <citation type="submission" date="2019-06" db="EMBL/GenBank/DDBJ databases">
        <title>Sorghum-associated microbial communities from plants grown in Nebraska, USA.</title>
        <authorList>
            <person name="Schachtman D."/>
        </authorList>
    </citation>
    <scope>NUCLEOTIDE SEQUENCE [LARGE SCALE GENOMIC DNA]</scope>
    <source>
        <strain evidence="5 6">1225</strain>
    </source>
</reference>
<keyword evidence="1" id="KW-0805">Transcription regulation</keyword>
<evidence type="ECO:0000259" key="4">
    <source>
        <dbReference type="PROSITE" id="PS51063"/>
    </source>
</evidence>
<dbReference type="GO" id="GO:0006355">
    <property type="term" value="P:regulation of DNA-templated transcription"/>
    <property type="evidence" value="ECO:0007669"/>
    <property type="project" value="InterPro"/>
</dbReference>
<protein>
    <submittedName>
        <fullName evidence="5">CRP-like cAMP-binding protein</fullName>
    </submittedName>
</protein>
<dbReference type="OrthoDB" id="7506088at2"/>
<evidence type="ECO:0000313" key="5">
    <source>
        <dbReference type="EMBL" id="TWF47843.1"/>
    </source>
</evidence>
<name>A0A561QBX9_9HYPH</name>
<dbReference type="InterPro" id="IPR036390">
    <property type="entry name" value="WH_DNA-bd_sf"/>
</dbReference>
<feature type="domain" description="HTH crp-type" evidence="4">
    <location>
        <begin position="147"/>
        <end position="213"/>
    </location>
</feature>
<dbReference type="InterPro" id="IPR012318">
    <property type="entry name" value="HTH_CRP"/>
</dbReference>
<keyword evidence="3" id="KW-0804">Transcription</keyword>
<dbReference type="SUPFAM" id="SSF51206">
    <property type="entry name" value="cAMP-binding domain-like"/>
    <property type="match status" value="1"/>
</dbReference>
<evidence type="ECO:0000256" key="3">
    <source>
        <dbReference type="ARBA" id="ARBA00023163"/>
    </source>
</evidence>
<keyword evidence="2" id="KW-0238">DNA-binding</keyword>
<dbReference type="RefSeq" id="WP_145642138.1">
    <property type="nucleotide sequence ID" value="NZ_VIWP01000010.1"/>
</dbReference>
<accession>A0A561QBX9</accession>
<proteinExistence type="predicted"/>
<dbReference type="PROSITE" id="PS51063">
    <property type="entry name" value="HTH_CRP_2"/>
    <property type="match status" value="1"/>
</dbReference>
<dbReference type="InterPro" id="IPR014710">
    <property type="entry name" value="RmlC-like_jellyroll"/>
</dbReference>
<evidence type="ECO:0000256" key="1">
    <source>
        <dbReference type="ARBA" id="ARBA00023015"/>
    </source>
</evidence>
<dbReference type="Gene3D" id="2.60.120.10">
    <property type="entry name" value="Jelly Rolls"/>
    <property type="match status" value="1"/>
</dbReference>
<keyword evidence="6" id="KW-1185">Reference proteome</keyword>
<dbReference type="Pfam" id="PF13545">
    <property type="entry name" value="HTH_Crp_2"/>
    <property type="match status" value="1"/>
</dbReference>
<comment type="caution">
    <text evidence="5">The sequence shown here is derived from an EMBL/GenBank/DDBJ whole genome shotgun (WGS) entry which is preliminary data.</text>
</comment>
<dbReference type="InterPro" id="IPR018490">
    <property type="entry name" value="cNMP-bd_dom_sf"/>
</dbReference>
<evidence type="ECO:0000256" key="2">
    <source>
        <dbReference type="ARBA" id="ARBA00023125"/>
    </source>
</evidence>
<dbReference type="AlphaFoldDB" id="A0A561QBX9"/>
<gene>
    <name evidence="5" type="ORF">FHW37_110140</name>
</gene>
<organism evidence="5 6">
    <name type="scientific">Neorhizobium alkalisoli</name>
    <dbReference type="NCBI Taxonomy" id="528178"/>
    <lineage>
        <taxon>Bacteria</taxon>
        <taxon>Pseudomonadati</taxon>
        <taxon>Pseudomonadota</taxon>
        <taxon>Alphaproteobacteria</taxon>
        <taxon>Hyphomicrobiales</taxon>
        <taxon>Rhizobiaceae</taxon>
        <taxon>Rhizobium/Agrobacterium group</taxon>
        <taxon>Neorhizobium</taxon>
    </lineage>
</organism>
<dbReference type="GO" id="GO:0003677">
    <property type="term" value="F:DNA binding"/>
    <property type="evidence" value="ECO:0007669"/>
    <property type="project" value="UniProtKB-KW"/>
</dbReference>
<dbReference type="Proteomes" id="UP000320653">
    <property type="component" value="Unassembled WGS sequence"/>
</dbReference>